<feature type="domain" description="Aldehyde oxidase/xanthine dehydrogenase a/b hammerhead" evidence="3">
    <location>
        <begin position="17"/>
        <end position="126"/>
    </location>
</feature>
<gene>
    <name evidence="4" type="ORF">GCM10010470_10220</name>
</gene>
<dbReference type="Pfam" id="PF01315">
    <property type="entry name" value="Ald_Xan_dh_C"/>
    <property type="match status" value="1"/>
</dbReference>
<keyword evidence="1" id="KW-0500">Molybdenum</keyword>
<name>A0ABN3V4Z0_9PSEU</name>
<evidence type="ECO:0000256" key="1">
    <source>
        <dbReference type="ARBA" id="ARBA00022505"/>
    </source>
</evidence>
<evidence type="ECO:0000256" key="2">
    <source>
        <dbReference type="ARBA" id="ARBA00023002"/>
    </source>
</evidence>
<dbReference type="Gene3D" id="3.30.365.10">
    <property type="entry name" value="Aldehyde oxidase/xanthine dehydrogenase, molybdopterin binding domain"/>
    <property type="match status" value="4"/>
</dbReference>
<comment type="caution">
    <text evidence="4">The sequence shown here is derived from an EMBL/GenBank/DDBJ whole genome shotgun (WGS) entry which is preliminary data.</text>
</comment>
<dbReference type="EMBL" id="BAAAUX010000005">
    <property type="protein sequence ID" value="GAA2778732.1"/>
    <property type="molecule type" value="Genomic_DNA"/>
</dbReference>
<dbReference type="Proteomes" id="UP001500979">
    <property type="component" value="Unassembled WGS sequence"/>
</dbReference>
<dbReference type="RefSeq" id="WP_344678217.1">
    <property type="nucleotide sequence ID" value="NZ_BAAAUX010000005.1"/>
</dbReference>
<evidence type="ECO:0000313" key="4">
    <source>
        <dbReference type="EMBL" id="GAA2778732.1"/>
    </source>
</evidence>
<dbReference type="InterPro" id="IPR008274">
    <property type="entry name" value="AldOxase/xan_DH_MoCoBD1"/>
</dbReference>
<accession>A0ABN3V4Z0</accession>
<dbReference type="PANTHER" id="PTHR11908:SF132">
    <property type="entry name" value="ALDEHYDE OXIDASE 1-RELATED"/>
    <property type="match status" value="1"/>
</dbReference>
<reference evidence="4 5" key="1">
    <citation type="journal article" date="2019" name="Int. J. Syst. Evol. Microbiol.">
        <title>The Global Catalogue of Microorganisms (GCM) 10K type strain sequencing project: providing services to taxonomists for standard genome sequencing and annotation.</title>
        <authorList>
            <consortium name="The Broad Institute Genomics Platform"/>
            <consortium name="The Broad Institute Genome Sequencing Center for Infectious Disease"/>
            <person name="Wu L."/>
            <person name="Ma J."/>
        </authorList>
    </citation>
    <scope>NUCLEOTIDE SEQUENCE [LARGE SCALE GENOMIC DNA]</scope>
    <source>
        <strain evidence="4 5">JCM 9383</strain>
    </source>
</reference>
<organism evidence="4 5">
    <name type="scientific">Saccharopolyspora taberi</name>
    <dbReference type="NCBI Taxonomy" id="60895"/>
    <lineage>
        <taxon>Bacteria</taxon>
        <taxon>Bacillati</taxon>
        <taxon>Actinomycetota</taxon>
        <taxon>Actinomycetes</taxon>
        <taxon>Pseudonocardiales</taxon>
        <taxon>Pseudonocardiaceae</taxon>
        <taxon>Saccharopolyspora</taxon>
    </lineage>
</organism>
<dbReference type="PANTHER" id="PTHR11908">
    <property type="entry name" value="XANTHINE DEHYDROGENASE"/>
    <property type="match status" value="1"/>
</dbReference>
<protein>
    <submittedName>
        <fullName evidence="4">Xanthine dehydrogenase family protein molybdopterin-binding subunit</fullName>
    </submittedName>
</protein>
<dbReference type="SUPFAM" id="SSF54665">
    <property type="entry name" value="CO dehydrogenase molybdoprotein N-domain-like"/>
    <property type="match status" value="1"/>
</dbReference>
<dbReference type="Pfam" id="PF20256">
    <property type="entry name" value="MoCoBD_2"/>
    <property type="match status" value="1"/>
</dbReference>
<dbReference type="InterPro" id="IPR036856">
    <property type="entry name" value="Ald_Oxase/Xan_DH_a/b_sf"/>
</dbReference>
<dbReference type="InterPro" id="IPR046867">
    <property type="entry name" value="AldOxase/xan_DH_MoCoBD2"/>
</dbReference>
<dbReference type="InterPro" id="IPR016208">
    <property type="entry name" value="Ald_Oxase/xanthine_DH-like"/>
</dbReference>
<dbReference type="InterPro" id="IPR000674">
    <property type="entry name" value="Ald_Oxase/Xan_DH_a/b"/>
</dbReference>
<evidence type="ECO:0000313" key="5">
    <source>
        <dbReference type="Proteomes" id="UP001500979"/>
    </source>
</evidence>
<keyword evidence="2" id="KW-0560">Oxidoreductase</keyword>
<dbReference type="InterPro" id="IPR037165">
    <property type="entry name" value="AldOxase/xan_DH_Mopterin-bd_sf"/>
</dbReference>
<proteinExistence type="predicted"/>
<keyword evidence="5" id="KW-1185">Reference proteome</keyword>
<evidence type="ECO:0000259" key="3">
    <source>
        <dbReference type="SMART" id="SM01008"/>
    </source>
</evidence>
<dbReference type="Pfam" id="PF02738">
    <property type="entry name" value="MoCoBD_1"/>
    <property type="match status" value="1"/>
</dbReference>
<sequence length="733" mass="77982">MTQGAGITRVEAIEKVTGRAVYTADVRADGSAHAVMVPSAISAGRVRGIDTAQAERAPGVLAVLTHLNRPQWKGKPSIPYYAESRLPLADDQIHYGGQCLALVVADTLHQAEHAASLVRVDYEWRRPVPTLDAALPNAYVPTGPYPARFPVEYRRGDAEAALSAAPVRVDQEYRTSNLSHAPMEPSSTLASWEGGRLVLHDSSQAVHAHRPAVAAAFGIPVESIRMISSLVGGGFGNKSFMWGHTLLAPLAAQVVRRPVRLTITRKQVFTGTGHMPAMVQRVRLGAERDGRLTAITHDTTNPTSHTDDRNEPAIQSTPALYAVPNLHARARVAKVSIGTSGAMRTPGDTPGQFAVECAMDELAHELGIDPVELRRRNHSERHPHTGKPFSGKRLLRCYEVGAREFGWDRRNPEPRSMTDGDDLIGYGMASGIRAEHSAPAAARISLASDGTAAVRTSTQEIGGGSLTTMVQVAASGLGVRTDRVTIEAGDTDLPQGAPTFGSMTSGSTGSAVHLGALQVRASAIRLAVNDPRSPLHGVAEDAVDVADGRLFARDEPGRGDTYAELLGRHGIGALSEEGRYSPPEESPFALATFCAHFVEVRIDRELCRVRVTRHVGAFDCGRVLNIRTATNQARGGMIFATGGALTERLVPDPVSGRLITPALTDYHVPVHADVGDVRALFVGEDEPDAHPVGAKGLGEICAIGIAPAIANAVFHATGTRVRSLPITPEKLVG</sequence>
<dbReference type="SUPFAM" id="SSF56003">
    <property type="entry name" value="Molybdenum cofactor-binding domain"/>
    <property type="match status" value="1"/>
</dbReference>
<dbReference type="SMART" id="SM01008">
    <property type="entry name" value="Ald_Xan_dh_C"/>
    <property type="match status" value="1"/>
</dbReference>
<dbReference type="Gene3D" id="3.90.1170.50">
    <property type="entry name" value="Aldehyde oxidase/xanthine dehydrogenase, a/b hammerhead"/>
    <property type="match status" value="1"/>
</dbReference>